<dbReference type="Proteomes" id="UP000007752">
    <property type="component" value="Chromosome 3"/>
</dbReference>
<evidence type="ECO:0000256" key="1">
    <source>
        <dbReference type="SAM" id="SignalP"/>
    </source>
</evidence>
<feature type="signal peptide" evidence="1">
    <location>
        <begin position="1"/>
        <end position="19"/>
    </location>
</feature>
<accession>B9F9U4</accession>
<keyword evidence="1" id="KW-0732">Signal</keyword>
<sequence>MEILTVMVILLAAASTGSSARMAGAGARAEEAACEPPCGGLVVGAGGAPGKGAPGHSIAAGAKDHLAAVEHQPSPSDPGRVPVTIPASPTTIITRERPPAMEMSVEEHFASFDRFILSVMEWMTGLAYLSQCWWAS</sequence>
<feature type="chain" id="PRO_5002883741" evidence="1">
    <location>
        <begin position="20"/>
        <end position="136"/>
    </location>
</feature>
<dbReference type="AlphaFoldDB" id="B9F9U4"/>
<evidence type="ECO:0000313" key="2">
    <source>
        <dbReference type="EMBL" id="EEE59542.1"/>
    </source>
</evidence>
<dbReference type="EMBL" id="CM000140">
    <property type="protein sequence ID" value="EEE59542.1"/>
    <property type="molecule type" value="Genomic_DNA"/>
</dbReference>
<protein>
    <submittedName>
        <fullName evidence="2">Uncharacterized protein</fullName>
    </submittedName>
</protein>
<organism evidence="2">
    <name type="scientific">Oryza sativa subsp. japonica</name>
    <name type="common">Rice</name>
    <dbReference type="NCBI Taxonomy" id="39947"/>
    <lineage>
        <taxon>Eukaryota</taxon>
        <taxon>Viridiplantae</taxon>
        <taxon>Streptophyta</taxon>
        <taxon>Embryophyta</taxon>
        <taxon>Tracheophyta</taxon>
        <taxon>Spermatophyta</taxon>
        <taxon>Magnoliopsida</taxon>
        <taxon>Liliopsida</taxon>
        <taxon>Poales</taxon>
        <taxon>Poaceae</taxon>
        <taxon>BOP clade</taxon>
        <taxon>Oryzoideae</taxon>
        <taxon>Oryzeae</taxon>
        <taxon>Oryzinae</taxon>
        <taxon>Oryza</taxon>
        <taxon>Oryza sativa</taxon>
    </lineage>
</organism>
<reference evidence="2" key="2">
    <citation type="submission" date="2008-12" db="EMBL/GenBank/DDBJ databases">
        <title>Improved gene annotation of the rice (Oryza sativa) genomes.</title>
        <authorList>
            <person name="Wang J."/>
            <person name="Li R."/>
            <person name="Fan W."/>
            <person name="Huang Q."/>
            <person name="Zhang J."/>
            <person name="Zhou Y."/>
            <person name="Hu Y."/>
            <person name="Zi S."/>
            <person name="Li J."/>
            <person name="Ni P."/>
            <person name="Zheng H."/>
            <person name="Zhang Y."/>
            <person name="Zhao M."/>
            <person name="Hao Q."/>
            <person name="McDermott J."/>
            <person name="Samudrala R."/>
            <person name="Kristiansen K."/>
            <person name="Wong G.K.-S."/>
        </authorList>
    </citation>
    <scope>NUCLEOTIDE SEQUENCE</scope>
</reference>
<name>B9F9U4_ORYSJ</name>
<gene>
    <name evidence="2" type="ORF">OsJ_11813</name>
</gene>
<reference evidence="2" key="1">
    <citation type="journal article" date="2005" name="PLoS Biol.">
        <title>The genomes of Oryza sativa: a history of duplications.</title>
        <authorList>
            <person name="Yu J."/>
            <person name="Wang J."/>
            <person name="Lin W."/>
            <person name="Li S."/>
            <person name="Li H."/>
            <person name="Zhou J."/>
            <person name="Ni P."/>
            <person name="Dong W."/>
            <person name="Hu S."/>
            <person name="Zeng C."/>
            <person name="Zhang J."/>
            <person name="Zhang Y."/>
            <person name="Li R."/>
            <person name="Xu Z."/>
            <person name="Li S."/>
            <person name="Li X."/>
            <person name="Zheng H."/>
            <person name="Cong L."/>
            <person name="Lin L."/>
            <person name="Yin J."/>
            <person name="Geng J."/>
            <person name="Li G."/>
            <person name="Shi J."/>
            <person name="Liu J."/>
            <person name="Lv H."/>
            <person name="Li J."/>
            <person name="Wang J."/>
            <person name="Deng Y."/>
            <person name="Ran L."/>
            <person name="Shi X."/>
            <person name="Wang X."/>
            <person name="Wu Q."/>
            <person name="Li C."/>
            <person name="Ren X."/>
            <person name="Wang J."/>
            <person name="Wang X."/>
            <person name="Li D."/>
            <person name="Liu D."/>
            <person name="Zhang X."/>
            <person name="Ji Z."/>
            <person name="Zhao W."/>
            <person name="Sun Y."/>
            <person name="Zhang Z."/>
            <person name="Bao J."/>
            <person name="Han Y."/>
            <person name="Dong L."/>
            <person name="Ji J."/>
            <person name="Chen P."/>
            <person name="Wu S."/>
            <person name="Liu J."/>
            <person name="Xiao Y."/>
            <person name="Bu D."/>
            <person name="Tan J."/>
            <person name="Yang L."/>
            <person name="Ye C."/>
            <person name="Zhang J."/>
            <person name="Xu J."/>
            <person name="Zhou Y."/>
            <person name="Yu Y."/>
            <person name="Zhang B."/>
            <person name="Zhuang S."/>
            <person name="Wei H."/>
            <person name="Liu B."/>
            <person name="Lei M."/>
            <person name="Yu H."/>
            <person name="Li Y."/>
            <person name="Xu H."/>
            <person name="Wei S."/>
            <person name="He X."/>
            <person name="Fang L."/>
            <person name="Zhang Z."/>
            <person name="Zhang Y."/>
            <person name="Huang X."/>
            <person name="Su Z."/>
            <person name="Tong W."/>
            <person name="Li J."/>
            <person name="Tong Z."/>
            <person name="Li S."/>
            <person name="Ye J."/>
            <person name="Wang L."/>
            <person name="Fang L."/>
            <person name="Lei T."/>
            <person name="Chen C."/>
            <person name="Chen H."/>
            <person name="Xu Z."/>
            <person name="Li H."/>
            <person name="Huang H."/>
            <person name="Zhang F."/>
            <person name="Xu H."/>
            <person name="Li N."/>
            <person name="Zhao C."/>
            <person name="Li S."/>
            <person name="Dong L."/>
            <person name="Huang Y."/>
            <person name="Li L."/>
            <person name="Xi Y."/>
            <person name="Qi Q."/>
            <person name="Li W."/>
            <person name="Zhang B."/>
            <person name="Hu W."/>
            <person name="Zhang Y."/>
            <person name="Tian X."/>
            <person name="Jiao Y."/>
            <person name="Liang X."/>
            <person name="Jin J."/>
            <person name="Gao L."/>
            <person name="Zheng W."/>
            <person name="Hao B."/>
            <person name="Liu S."/>
            <person name="Wang W."/>
            <person name="Yuan L."/>
            <person name="Cao M."/>
            <person name="McDermott J."/>
            <person name="Samudrala R."/>
            <person name="Wang J."/>
            <person name="Wong G.K."/>
            <person name="Yang H."/>
        </authorList>
    </citation>
    <scope>NUCLEOTIDE SEQUENCE [LARGE SCALE GENOMIC DNA]</scope>
</reference>
<proteinExistence type="predicted"/>